<organism evidence="13 14">
    <name type="scientific">Halalkalicoccus paucihalophilus</name>
    <dbReference type="NCBI Taxonomy" id="1008153"/>
    <lineage>
        <taxon>Archaea</taxon>
        <taxon>Methanobacteriati</taxon>
        <taxon>Methanobacteriota</taxon>
        <taxon>Stenosarchaea group</taxon>
        <taxon>Halobacteria</taxon>
        <taxon>Halobacteriales</taxon>
        <taxon>Halococcaceae</taxon>
        <taxon>Halalkalicoccus</taxon>
    </lineage>
</organism>
<keyword evidence="4" id="KW-0547">Nucleotide-binding</keyword>
<dbReference type="EC" id="6.1.1.7" evidence="13"/>
<dbReference type="PATRIC" id="fig|1008153.3.peg.1776"/>
<evidence type="ECO:0000256" key="7">
    <source>
        <dbReference type="ARBA" id="ARBA00022884"/>
    </source>
</evidence>
<dbReference type="InterPro" id="IPR050058">
    <property type="entry name" value="Ala-tRNA_ligase"/>
</dbReference>
<dbReference type="GO" id="GO:0005524">
    <property type="term" value="F:ATP binding"/>
    <property type="evidence" value="ECO:0007669"/>
    <property type="project" value="UniProtKB-KW"/>
</dbReference>
<protein>
    <submittedName>
        <fullName evidence="13">Alanine--tRNA ligase</fullName>
        <ecNumber evidence="13">6.1.1.7</ecNumber>
    </submittedName>
</protein>
<accession>A0A151AGW4</accession>
<evidence type="ECO:0000313" key="13">
    <source>
        <dbReference type="EMBL" id="KYH26647.1"/>
    </source>
</evidence>
<dbReference type="PANTHER" id="PTHR11777">
    <property type="entry name" value="ALANYL-TRNA SYNTHETASE"/>
    <property type="match status" value="1"/>
</dbReference>
<name>A0A151AGW4_9EURY</name>
<dbReference type="SUPFAM" id="SSF55186">
    <property type="entry name" value="ThrRS/AlaRS common domain"/>
    <property type="match status" value="1"/>
</dbReference>
<dbReference type="Gene3D" id="3.30.980.10">
    <property type="entry name" value="Threonyl-trna Synthetase, Chain A, domain 2"/>
    <property type="match status" value="1"/>
</dbReference>
<dbReference type="EMBL" id="LTAZ01000004">
    <property type="protein sequence ID" value="KYH26647.1"/>
    <property type="molecule type" value="Genomic_DNA"/>
</dbReference>
<comment type="similarity">
    <text evidence="1">Belongs to the class-II aminoacyl-tRNA synthetase family.</text>
</comment>
<dbReference type="PROSITE" id="PS50860">
    <property type="entry name" value="AA_TRNA_LIGASE_II_ALA"/>
    <property type="match status" value="1"/>
</dbReference>
<keyword evidence="8" id="KW-0648">Protein biosynthesis</keyword>
<evidence type="ECO:0000256" key="5">
    <source>
        <dbReference type="ARBA" id="ARBA00022833"/>
    </source>
</evidence>
<dbReference type="Proteomes" id="UP000075321">
    <property type="component" value="Unassembled WGS sequence"/>
</dbReference>
<dbReference type="OrthoDB" id="11392at2157"/>
<dbReference type="Gene3D" id="2.40.30.130">
    <property type="match status" value="1"/>
</dbReference>
<keyword evidence="14" id="KW-1185">Reference proteome</keyword>
<keyword evidence="10" id="KW-0175">Coiled coil</keyword>
<gene>
    <name evidence="13" type="primary">alaS_2</name>
    <name evidence="13" type="ORF">HAPAU_17460</name>
</gene>
<dbReference type="SMART" id="SM00863">
    <property type="entry name" value="tRNA_SAD"/>
    <property type="match status" value="1"/>
</dbReference>
<feature type="coiled-coil region" evidence="10">
    <location>
        <begin position="286"/>
        <end position="313"/>
    </location>
</feature>
<evidence type="ECO:0000256" key="3">
    <source>
        <dbReference type="ARBA" id="ARBA00022598"/>
    </source>
</evidence>
<evidence type="ECO:0000256" key="10">
    <source>
        <dbReference type="SAM" id="Coils"/>
    </source>
</evidence>
<keyword evidence="2" id="KW-0820">tRNA-binding</keyword>
<dbReference type="Pfam" id="PF01411">
    <property type="entry name" value="tRNA-synt_2c"/>
    <property type="match status" value="1"/>
</dbReference>
<dbReference type="GO" id="GO:0000049">
    <property type="term" value="F:tRNA binding"/>
    <property type="evidence" value="ECO:0007669"/>
    <property type="project" value="UniProtKB-KW"/>
</dbReference>
<evidence type="ECO:0000256" key="1">
    <source>
        <dbReference type="ARBA" id="ARBA00008226"/>
    </source>
</evidence>
<evidence type="ECO:0000256" key="4">
    <source>
        <dbReference type="ARBA" id="ARBA00022741"/>
    </source>
</evidence>
<sequence length="417" mass="44482">MDSLAPQDPETTAFEARVENRTGPEVVLDRTYFYPESGGQPADRGEINGIPVIDVQKRDGEVVHTLVEEIDIKPGGTVSCTIDTGFRTYCMRTHTASHVLYGAARPLLDELGYGGFDIDERKARIDFETTTDIDDGVLVELEARANRAVWESRPVTWETVPVDEARSREEVAFNTKTEEGVFGDGKGVRIVTIGAAGANRDDAKRRSAGPTTTPWDAAACGGTHVSNTREIGFISVLDRSNPGEGLTRIELAVGPAAIDHRTETRTAALSAARELGVGVAPLPEAIERQRETLTELEGERDALLDRIAETQIEAIREETVECAGERWLVGSLSGVDGDTLADRARALAGEDCEVAAFVSDERPVTVVVASAGETDASAVIDTLTTEFSGGGGGGPEFAQAGGIDADSETVVDSLRSH</sequence>
<dbReference type="InterPro" id="IPR018165">
    <property type="entry name" value="Ala-tRNA-synth_IIc_core"/>
</dbReference>
<dbReference type="PANTHER" id="PTHR11777:SF9">
    <property type="entry name" value="ALANINE--TRNA LIGASE, CYTOPLASMIC"/>
    <property type="match status" value="1"/>
</dbReference>
<evidence type="ECO:0000256" key="6">
    <source>
        <dbReference type="ARBA" id="ARBA00022840"/>
    </source>
</evidence>
<dbReference type="SUPFAM" id="SSF50447">
    <property type="entry name" value="Translation proteins"/>
    <property type="match status" value="1"/>
</dbReference>
<evidence type="ECO:0000259" key="12">
    <source>
        <dbReference type="PROSITE" id="PS50860"/>
    </source>
</evidence>
<dbReference type="Gene3D" id="3.10.310.40">
    <property type="match status" value="1"/>
</dbReference>
<dbReference type="GO" id="GO:0004813">
    <property type="term" value="F:alanine-tRNA ligase activity"/>
    <property type="evidence" value="ECO:0007669"/>
    <property type="project" value="UniProtKB-EC"/>
</dbReference>
<dbReference type="AlphaFoldDB" id="A0A151AGW4"/>
<evidence type="ECO:0000256" key="11">
    <source>
        <dbReference type="SAM" id="MobiDB-lite"/>
    </source>
</evidence>
<keyword evidence="7" id="KW-0694">RNA-binding</keyword>
<keyword evidence="3 13" id="KW-0436">Ligase</keyword>
<feature type="region of interest" description="Disordered" evidence="11">
    <location>
        <begin position="201"/>
        <end position="221"/>
    </location>
</feature>
<dbReference type="GO" id="GO:0002161">
    <property type="term" value="F:aminoacyl-tRNA deacylase activity"/>
    <property type="evidence" value="ECO:0007669"/>
    <property type="project" value="UniProtKB-ARBA"/>
</dbReference>
<evidence type="ECO:0000256" key="2">
    <source>
        <dbReference type="ARBA" id="ARBA00022555"/>
    </source>
</evidence>
<keyword evidence="6" id="KW-0067">ATP-binding</keyword>
<feature type="domain" description="Alanyl-transfer RNA synthetases family profile" evidence="12">
    <location>
        <begin position="26"/>
        <end position="263"/>
    </location>
</feature>
<dbReference type="InterPro" id="IPR009000">
    <property type="entry name" value="Transl_B-barrel_sf"/>
</dbReference>
<dbReference type="RefSeq" id="WP_066381517.1">
    <property type="nucleotide sequence ID" value="NZ_LTAZ01000004.1"/>
</dbReference>
<dbReference type="Pfam" id="PF07973">
    <property type="entry name" value="tRNA_SAD"/>
    <property type="match status" value="1"/>
</dbReference>
<dbReference type="InterPro" id="IPR018164">
    <property type="entry name" value="Ala-tRNA-synth_IIc_N"/>
</dbReference>
<dbReference type="InterPro" id="IPR018163">
    <property type="entry name" value="Thr/Ala-tRNA-synth_IIc_edit"/>
</dbReference>
<dbReference type="GO" id="GO:0006419">
    <property type="term" value="P:alanyl-tRNA aminoacylation"/>
    <property type="evidence" value="ECO:0007669"/>
    <property type="project" value="InterPro"/>
</dbReference>
<evidence type="ECO:0000256" key="9">
    <source>
        <dbReference type="ARBA" id="ARBA00023146"/>
    </source>
</evidence>
<dbReference type="InterPro" id="IPR012947">
    <property type="entry name" value="tRNA_SAD"/>
</dbReference>
<evidence type="ECO:0000256" key="8">
    <source>
        <dbReference type="ARBA" id="ARBA00022917"/>
    </source>
</evidence>
<proteinExistence type="inferred from homology"/>
<keyword evidence="5" id="KW-0862">Zinc</keyword>
<keyword evidence="9" id="KW-0030">Aminoacyl-tRNA synthetase</keyword>
<evidence type="ECO:0000313" key="14">
    <source>
        <dbReference type="Proteomes" id="UP000075321"/>
    </source>
</evidence>
<comment type="caution">
    <text evidence="13">The sequence shown here is derived from an EMBL/GenBank/DDBJ whole genome shotgun (WGS) entry which is preliminary data.</text>
</comment>
<reference evidence="13 14" key="1">
    <citation type="submission" date="2016-02" db="EMBL/GenBank/DDBJ databases">
        <title>Genome sequence of Halalkalicoccus paucihalophilus DSM 24557.</title>
        <authorList>
            <person name="Poehlein A."/>
            <person name="Daniel R."/>
        </authorList>
    </citation>
    <scope>NUCLEOTIDE SEQUENCE [LARGE SCALE GENOMIC DNA]</scope>
    <source>
        <strain evidence="13 14">DSM 24557</strain>
    </source>
</reference>